<dbReference type="InterPro" id="IPR002213">
    <property type="entry name" value="UDP_glucos_trans"/>
</dbReference>
<dbReference type="GO" id="GO:0035251">
    <property type="term" value="F:UDP-glucosyltransferase activity"/>
    <property type="evidence" value="ECO:0007669"/>
    <property type="project" value="TreeGrafter"/>
</dbReference>
<comment type="similarity">
    <text evidence="1">Belongs to the UDP-glycosyltransferase family.</text>
</comment>
<dbReference type="SUPFAM" id="SSF53756">
    <property type="entry name" value="UDP-Glycosyltransferase/glycogen phosphorylase"/>
    <property type="match status" value="1"/>
</dbReference>
<keyword evidence="2 3" id="KW-0808">Transferase</keyword>
<accession>A0A0B7FRN9</accession>
<protein>
    <submittedName>
        <fullName evidence="3">UDP-glycosyltransferase 74C1</fullName>
    </submittedName>
</protein>
<dbReference type="PANTHER" id="PTHR48047:SF215">
    <property type="entry name" value="GLYCOSYLTRANSFERASE"/>
    <property type="match status" value="1"/>
</dbReference>
<dbReference type="Pfam" id="PF00201">
    <property type="entry name" value="UDPGT"/>
    <property type="match status" value="1"/>
</dbReference>
<dbReference type="AlphaFoldDB" id="A0A0B7FRN9"/>
<gene>
    <name evidence="3" type="ORF">RSOLAG1IB_08918</name>
</gene>
<evidence type="ECO:0000313" key="3">
    <source>
        <dbReference type="EMBL" id="CEL58898.1"/>
    </source>
</evidence>
<evidence type="ECO:0000256" key="2">
    <source>
        <dbReference type="ARBA" id="ARBA00022679"/>
    </source>
</evidence>
<dbReference type="STRING" id="1108050.A0A0B7FRN9"/>
<evidence type="ECO:0000256" key="1">
    <source>
        <dbReference type="ARBA" id="ARBA00009995"/>
    </source>
</evidence>
<dbReference type="EMBL" id="LN679135">
    <property type="protein sequence ID" value="CEL58898.1"/>
    <property type="molecule type" value="Genomic_DNA"/>
</dbReference>
<dbReference type="OrthoDB" id="5835829at2759"/>
<organism evidence="3 4">
    <name type="scientific">Thanatephorus cucumeris (strain AG1-IB / isolate 7/3/14)</name>
    <name type="common">Lettuce bottom rot fungus</name>
    <name type="synonym">Rhizoctonia solani</name>
    <dbReference type="NCBI Taxonomy" id="1108050"/>
    <lineage>
        <taxon>Eukaryota</taxon>
        <taxon>Fungi</taxon>
        <taxon>Dikarya</taxon>
        <taxon>Basidiomycota</taxon>
        <taxon>Agaricomycotina</taxon>
        <taxon>Agaricomycetes</taxon>
        <taxon>Cantharellales</taxon>
        <taxon>Ceratobasidiaceae</taxon>
        <taxon>Rhizoctonia</taxon>
        <taxon>Rhizoctonia solani AG-1</taxon>
    </lineage>
</organism>
<proteinExistence type="inferred from homology"/>
<name>A0A0B7FRN9_THACB</name>
<sequence length="450" mass="49383">MYSKRIRVVTALTEEAGLPMSADNIMALLNHMETCFKIWISSELKQASVIQVEGHPVGVPSLVIEDLFNGGMSLECKEVHNIPVAGWWITPASSLMTFTGHEETSKKTVYDALAHIDASQEDFFTEANKLYLQNVSDRLVSIPGLPAVYEWELNPQSVSFIPPFMAYLIPRVSNLLKHVATLILCTTFEMEPISSSSLSSAFNSPIESFFVGPSVDLSPPHQPDPESPVTQFLDRAYNEKGAHSVVYVAFGTAFFPLPESMTHLMAAVDEIVNSGFRFVFALSSANAKLDKSWMDAHIEAGNAVFPEWTNQTAVLEHPAIHYFLSHGGWNSSTEALVRGVPMIFWPFIGDQPTNSMLIATIHDCGFELLQVRTGPAKSKAYRSDSATKIVGTDDAVREEMKRILELSNGTRGAHQRANARALGKVITDSLVREGSGEVALRKLGNVLGLA</sequence>
<reference evidence="3 4" key="1">
    <citation type="submission" date="2014-11" db="EMBL/GenBank/DDBJ databases">
        <authorList>
            <person name="Wibberg Daniel"/>
        </authorList>
    </citation>
    <scope>NUCLEOTIDE SEQUENCE [LARGE SCALE GENOMIC DNA]</scope>
    <source>
        <strain evidence="3">Rhizoctonia solani AG1-IB 7/3/14</strain>
    </source>
</reference>
<dbReference type="PANTHER" id="PTHR48047">
    <property type="entry name" value="GLYCOSYLTRANSFERASE"/>
    <property type="match status" value="1"/>
</dbReference>
<dbReference type="Gene3D" id="3.40.50.2000">
    <property type="entry name" value="Glycogen Phosphorylase B"/>
    <property type="match status" value="2"/>
</dbReference>
<dbReference type="Proteomes" id="UP000059188">
    <property type="component" value="Unassembled WGS sequence"/>
</dbReference>
<evidence type="ECO:0000313" key="4">
    <source>
        <dbReference type="Proteomes" id="UP000059188"/>
    </source>
</evidence>
<keyword evidence="4" id="KW-1185">Reference proteome</keyword>